<gene>
    <name evidence="3" type="ORF">PODLI_1B009200</name>
</gene>
<feature type="transmembrane region" description="Helical" evidence="2">
    <location>
        <begin position="12"/>
        <end position="33"/>
    </location>
</feature>
<keyword evidence="2" id="KW-0472">Membrane</keyword>
<evidence type="ECO:0000313" key="3">
    <source>
        <dbReference type="EMBL" id="CAI5787337.1"/>
    </source>
</evidence>
<sequence length="86" mass="9275">MTGGNKGHLGGIWILVYRSVTLICCSFIPIVVVRRSKSASLAGKIRPGRRGCAESPGALARTQQRRHHAKAPLGEASCSALRNMKY</sequence>
<protein>
    <submittedName>
        <fullName evidence="3">Uncharacterized protein</fullName>
    </submittedName>
</protein>
<keyword evidence="2" id="KW-1133">Transmembrane helix</keyword>
<proteinExistence type="predicted"/>
<organism evidence="3 4">
    <name type="scientific">Podarcis lilfordi</name>
    <name type="common">Lilford's wall lizard</name>
    <dbReference type="NCBI Taxonomy" id="74358"/>
    <lineage>
        <taxon>Eukaryota</taxon>
        <taxon>Metazoa</taxon>
        <taxon>Chordata</taxon>
        <taxon>Craniata</taxon>
        <taxon>Vertebrata</taxon>
        <taxon>Euteleostomi</taxon>
        <taxon>Lepidosauria</taxon>
        <taxon>Squamata</taxon>
        <taxon>Bifurcata</taxon>
        <taxon>Unidentata</taxon>
        <taxon>Episquamata</taxon>
        <taxon>Laterata</taxon>
        <taxon>Lacertibaenia</taxon>
        <taxon>Lacertidae</taxon>
        <taxon>Podarcis</taxon>
    </lineage>
</organism>
<evidence type="ECO:0000313" key="4">
    <source>
        <dbReference type="Proteomes" id="UP001178461"/>
    </source>
</evidence>
<accession>A0AA35KZX3</accession>
<evidence type="ECO:0000256" key="1">
    <source>
        <dbReference type="SAM" id="MobiDB-lite"/>
    </source>
</evidence>
<evidence type="ECO:0000256" key="2">
    <source>
        <dbReference type="SAM" id="Phobius"/>
    </source>
</evidence>
<feature type="region of interest" description="Disordered" evidence="1">
    <location>
        <begin position="52"/>
        <end position="86"/>
    </location>
</feature>
<dbReference type="AlphaFoldDB" id="A0AA35KZX3"/>
<reference evidence="3" key="1">
    <citation type="submission" date="2022-12" db="EMBL/GenBank/DDBJ databases">
        <authorList>
            <person name="Alioto T."/>
            <person name="Alioto T."/>
            <person name="Gomez Garrido J."/>
        </authorList>
    </citation>
    <scope>NUCLEOTIDE SEQUENCE</scope>
</reference>
<keyword evidence="4" id="KW-1185">Reference proteome</keyword>
<dbReference type="EMBL" id="OX395136">
    <property type="protein sequence ID" value="CAI5787337.1"/>
    <property type="molecule type" value="Genomic_DNA"/>
</dbReference>
<name>A0AA35KZX3_9SAUR</name>
<keyword evidence="2" id="KW-0812">Transmembrane</keyword>
<dbReference type="Proteomes" id="UP001178461">
    <property type="component" value="Chromosome 11"/>
</dbReference>